<dbReference type="CDD" id="cd15196">
    <property type="entry name" value="7tmA_Vasopressin_Oxytocin"/>
    <property type="match status" value="1"/>
</dbReference>
<feature type="region of interest" description="Disordered" evidence="11">
    <location>
        <begin position="572"/>
        <end position="607"/>
    </location>
</feature>
<proteinExistence type="inferred from homology"/>
<dbReference type="RefSeq" id="XP_055870230.1">
    <property type="nucleotide sequence ID" value="XM_056014255.1"/>
</dbReference>
<evidence type="ECO:0000259" key="12">
    <source>
        <dbReference type="PROSITE" id="PS50262"/>
    </source>
</evidence>
<dbReference type="PROSITE" id="PS00237">
    <property type="entry name" value="G_PROTEIN_RECEP_F1_1"/>
    <property type="match status" value="1"/>
</dbReference>
<gene>
    <name evidence="14 15" type="primary">LOC106050217</name>
</gene>
<reference evidence="14 15" key="1">
    <citation type="submission" date="2025-04" db="UniProtKB">
        <authorList>
            <consortium name="RefSeq"/>
        </authorList>
    </citation>
    <scope>IDENTIFICATION</scope>
</reference>
<sequence>MPLSDKTLTDVRVPSAEGVTREIFLGLSTDIPQNVTNGSNSDRDEGLAVIEVTVSATILFLAVAGNGCVVISLANRRKRLSRMHLMILHLSLADLFVAFFNVLPQLAWDITDIFYGDQFLCVSVKYFQLVAMYASSYVLLATAVDRYYAICHPFLSQTWTARHAHLLVAIAWAASLVFSLPQVVIFSYTQREDNVYDCWANFDPDWTLKAYVTWTTASIFILPTCILGVLYGKITWVVWKAGKMETTLIASKSNGAKPPTKSQALKPRKLFGFTIISGVREAKKYEKVKLVTSYSGSIRSDKRSQNDDWDQASLKLDIPEVGTSRSNSAESKSPKSECTDIRWPVVESKQRSPSQLPAQSGASLGVRLDSQASGVNNTSSQDGVEGSDNTLPRGCAEHDSNVTGLVVEHVAGGEESLRRAPQDANDRDVSASPLQTASSRRKPVLGRNEEACKDVGTDLVDILIRSEISPQGAWPRSSCQTREGGASAVGTERGHDDINAAIYHNISGETSPEGCQKISSLTDATSDLIPTCDKDSCHERSFLSVDSSKNSTLHSPTPSSALYIYTYSKSSQNNRVNSDSFSRDNRGKKETEASIRDSSASTNKKRIRLSSIRSLSPNVLETRHSACSSSSDTPTRRYPSSKKHAINGTSIIRTDASSVPQGLRMGISRAKVKTIKLTFTVVICYVLCWAPFFVGQMWAAYDFTAPFEGKAFTIILLLASVNSCTNPWIYSIFSDTISERVKNVCKKPCHWLFCLCRVNSHERS</sequence>
<dbReference type="InterPro" id="IPR001817">
    <property type="entry name" value="Vasoprsn_rcpt"/>
</dbReference>
<dbReference type="AlphaFoldDB" id="A0A9W2Z5N8"/>
<feature type="transmembrane region" description="Helical" evidence="10">
    <location>
        <begin position="208"/>
        <end position="231"/>
    </location>
</feature>
<feature type="compositionally biased region" description="Basic and acidic residues" evidence="11">
    <location>
        <begin position="581"/>
        <end position="595"/>
    </location>
</feature>
<feature type="region of interest" description="Disordered" evidence="11">
    <location>
        <begin position="473"/>
        <end position="492"/>
    </location>
</feature>
<comment type="subcellular location">
    <subcellularLocation>
        <location evidence="1 10">Cell membrane</location>
        <topology evidence="1 10">Multi-pass membrane protein</topology>
    </subcellularLocation>
</comment>
<dbReference type="PANTHER" id="PTHR24241:SF161">
    <property type="entry name" value="G-PROTEIN COUPLED RECEPTORS FAMILY 1 PROFILE DOMAIN-CONTAINING PROTEIN"/>
    <property type="match status" value="1"/>
</dbReference>
<dbReference type="GO" id="GO:0042277">
    <property type="term" value="F:peptide binding"/>
    <property type="evidence" value="ECO:0007669"/>
    <property type="project" value="TreeGrafter"/>
</dbReference>
<feature type="compositionally biased region" description="Polar residues" evidence="11">
    <location>
        <begin position="372"/>
        <end position="390"/>
    </location>
</feature>
<dbReference type="RefSeq" id="XP_055870232.1">
    <property type="nucleotide sequence ID" value="XM_056014257.1"/>
</dbReference>
<dbReference type="OMA" id="CANTLAT"/>
<feature type="transmembrane region" description="Helical" evidence="10">
    <location>
        <begin position="677"/>
        <end position="699"/>
    </location>
</feature>
<feature type="compositionally biased region" description="Basic and acidic residues" evidence="11">
    <location>
        <begin position="413"/>
        <end position="429"/>
    </location>
</feature>
<evidence type="ECO:0000313" key="15">
    <source>
        <dbReference type="RefSeq" id="XP_055870232.1"/>
    </source>
</evidence>
<dbReference type="Proteomes" id="UP001165740">
    <property type="component" value="Chromosome 16"/>
</dbReference>
<comment type="similarity">
    <text evidence="10">Belongs to the G-protein coupled receptor 1 family. Vasopressin/oxytocin receptor subfamily.</text>
</comment>
<keyword evidence="7 10" id="KW-0675">Receptor</keyword>
<keyword evidence="4 10" id="KW-1133">Transmembrane helix</keyword>
<keyword evidence="8 10" id="KW-0325">Glycoprotein</keyword>
<evidence type="ECO:0000313" key="13">
    <source>
        <dbReference type="Proteomes" id="UP001165740"/>
    </source>
</evidence>
<feature type="transmembrane region" description="Helical" evidence="10">
    <location>
        <begin position="126"/>
        <end position="144"/>
    </location>
</feature>
<evidence type="ECO:0000256" key="4">
    <source>
        <dbReference type="ARBA" id="ARBA00022989"/>
    </source>
</evidence>
<keyword evidence="5 10" id="KW-0297">G-protein coupled receptor</keyword>
<dbReference type="GO" id="GO:0005886">
    <property type="term" value="C:plasma membrane"/>
    <property type="evidence" value="ECO:0007669"/>
    <property type="project" value="UniProtKB-SubCell"/>
</dbReference>
<evidence type="ECO:0000256" key="10">
    <source>
        <dbReference type="RuleBase" id="RU046427"/>
    </source>
</evidence>
<dbReference type="PRINTS" id="PR00237">
    <property type="entry name" value="GPCRRHODOPSN"/>
</dbReference>
<keyword evidence="3 10" id="KW-0812">Transmembrane</keyword>
<keyword evidence="6 10" id="KW-0472">Membrane</keyword>
<dbReference type="InterPro" id="IPR000276">
    <property type="entry name" value="GPCR_Rhodpsn"/>
</dbReference>
<organism evidence="13 15">
    <name type="scientific">Biomphalaria glabrata</name>
    <name type="common">Bloodfluke planorb</name>
    <name type="synonym">Freshwater snail</name>
    <dbReference type="NCBI Taxonomy" id="6526"/>
    <lineage>
        <taxon>Eukaryota</taxon>
        <taxon>Metazoa</taxon>
        <taxon>Spiralia</taxon>
        <taxon>Lophotrochozoa</taxon>
        <taxon>Mollusca</taxon>
        <taxon>Gastropoda</taxon>
        <taxon>Heterobranchia</taxon>
        <taxon>Euthyneura</taxon>
        <taxon>Panpulmonata</taxon>
        <taxon>Hygrophila</taxon>
        <taxon>Lymnaeoidea</taxon>
        <taxon>Planorbidae</taxon>
        <taxon>Biomphalaria</taxon>
    </lineage>
</organism>
<accession>A0A9W2Z5N8</accession>
<feature type="region of interest" description="Disordered" evidence="11">
    <location>
        <begin position="372"/>
        <end position="399"/>
    </location>
</feature>
<keyword evidence="9 10" id="KW-0807">Transducer</keyword>
<dbReference type="GeneID" id="106050217"/>
<feature type="transmembrane region" description="Helical" evidence="10">
    <location>
        <begin position="47"/>
        <end position="73"/>
    </location>
</feature>
<feature type="transmembrane region" description="Helical" evidence="10">
    <location>
        <begin position="85"/>
        <end position="106"/>
    </location>
</feature>
<evidence type="ECO:0000256" key="6">
    <source>
        <dbReference type="ARBA" id="ARBA00023136"/>
    </source>
</evidence>
<feature type="domain" description="G-protein coupled receptors family 1 profile" evidence="12">
    <location>
        <begin position="65"/>
        <end position="730"/>
    </location>
</feature>
<dbReference type="PANTHER" id="PTHR24241">
    <property type="entry name" value="NEUROPEPTIDE RECEPTOR-RELATED G-PROTEIN COUPLED RECEPTOR"/>
    <property type="match status" value="1"/>
</dbReference>
<dbReference type="InterPro" id="IPR017452">
    <property type="entry name" value="GPCR_Rhodpsn_7TM"/>
</dbReference>
<feature type="transmembrane region" description="Helical" evidence="10">
    <location>
        <begin position="711"/>
        <end position="733"/>
    </location>
</feature>
<evidence type="ECO:0000256" key="9">
    <source>
        <dbReference type="ARBA" id="ARBA00023224"/>
    </source>
</evidence>
<dbReference type="PRINTS" id="PR00896">
    <property type="entry name" value="VASOPRESSINR"/>
</dbReference>
<evidence type="ECO:0000256" key="3">
    <source>
        <dbReference type="ARBA" id="ARBA00022692"/>
    </source>
</evidence>
<dbReference type="OrthoDB" id="6435638at2759"/>
<keyword evidence="13" id="KW-1185">Reference proteome</keyword>
<evidence type="ECO:0000256" key="7">
    <source>
        <dbReference type="ARBA" id="ARBA00023170"/>
    </source>
</evidence>
<dbReference type="PROSITE" id="PS50262">
    <property type="entry name" value="G_PROTEIN_RECEP_F1_2"/>
    <property type="match status" value="1"/>
</dbReference>
<evidence type="ECO:0000313" key="14">
    <source>
        <dbReference type="RefSeq" id="XP_055870230.1"/>
    </source>
</evidence>
<evidence type="ECO:0000256" key="5">
    <source>
        <dbReference type="ARBA" id="ARBA00023040"/>
    </source>
</evidence>
<dbReference type="GO" id="GO:0005000">
    <property type="term" value="F:vasopressin receptor activity"/>
    <property type="evidence" value="ECO:0007669"/>
    <property type="project" value="InterPro"/>
</dbReference>
<feature type="transmembrane region" description="Helical" evidence="10">
    <location>
        <begin position="165"/>
        <end position="188"/>
    </location>
</feature>
<evidence type="ECO:0000256" key="1">
    <source>
        <dbReference type="ARBA" id="ARBA00004651"/>
    </source>
</evidence>
<evidence type="ECO:0000256" key="11">
    <source>
        <dbReference type="SAM" id="MobiDB-lite"/>
    </source>
</evidence>
<keyword evidence="2" id="KW-1003">Cell membrane</keyword>
<evidence type="ECO:0000256" key="2">
    <source>
        <dbReference type="ARBA" id="ARBA00022475"/>
    </source>
</evidence>
<feature type="region of interest" description="Disordered" evidence="11">
    <location>
        <begin position="298"/>
        <end position="341"/>
    </location>
</feature>
<feature type="region of interest" description="Disordered" evidence="11">
    <location>
        <begin position="413"/>
        <end position="445"/>
    </location>
</feature>
<dbReference type="SUPFAM" id="SSF81321">
    <property type="entry name" value="Family A G protein-coupled receptor-like"/>
    <property type="match status" value="1"/>
</dbReference>
<protein>
    <submittedName>
        <fullName evidence="14 15">Uncharacterized protein LOC106050217</fullName>
    </submittedName>
</protein>
<dbReference type="GO" id="GO:0032870">
    <property type="term" value="P:cellular response to hormone stimulus"/>
    <property type="evidence" value="ECO:0007669"/>
    <property type="project" value="TreeGrafter"/>
</dbReference>
<evidence type="ECO:0000256" key="8">
    <source>
        <dbReference type="ARBA" id="ARBA00023180"/>
    </source>
</evidence>
<name>A0A9W2Z5N8_BIOGL</name>
<dbReference type="Pfam" id="PF00001">
    <property type="entry name" value="7tm_1"/>
    <property type="match status" value="2"/>
</dbReference>
<dbReference type="Gene3D" id="1.20.1070.10">
    <property type="entry name" value="Rhodopsin 7-helix transmembrane proteins"/>
    <property type="match status" value="2"/>
</dbReference>